<dbReference type="PANTHER" id="PTHR46481">
    <property type="entry name" value="ZINC FINGER BED DOMAIN-CONTAINING PROTEIN 4"/>
    <property type="match status" value="1"/>
</dbReference>
<evidence type="ECO:0000256" key="3">
    <source>
        <dbReference type="ARBA" id="ARBA00022771"/>
    </source>
</evidence>
<evidence type="ECO:0000256" key="5">
    <source>
        <dbReference type="ARBA" id="ARBA00023242"/>
    </source>
</evidence>
<proteinExistence type="predicted"/>
<name>A0A0C9U9C1_SPHS4</name>
<feature type="compositionally biased region" description="Basic and acidic residues" evidence="6">
    <location>
        <begin position="1"/>
        <end position="10"/>
    </location>
</feature>
<gene>
    <name evidence="7" type="ORF">M422DRAFT_783857</name>
</gene>
<evidence type="ECO:0000313" key="7">
    <source>
        <dbReference type="EMBL" id="KIJ31094.1"/>
    </source>
</evidence>
<dbReference type="GO" id="GO:0005634">
    <property type="term" value="C:nucleus"/>
    <property type="evidence" value="ECO:0007669"/>
    <property type="project" value="UniProtKB-SubCell"/>
</dbReference>
<feature type="compositionally biased region" description="Polar residues" evidence="6">
    <location>
        <begin position="64"/>
        <end position="86"/>
    </location>
</feature>
<keyword evidence="8" id="KW-1185">Reference proteome</keyword>
<dbReference type="Proteomes" id="UP000054279">
    <property type="component" value="Unassembled WGS sequence"/>
</dbReference>
<keyword evidence="2" id="KW-0479">Metal-binding</keyword>
<dbReference type="AlphaFoldDB" id="A0A0C9U9C1"/>
<keyword evidence="5" id="KW-0539">Nucleus</keyword>
<feature type="compositionally biased region" description="Pro residues" evidence="6">
    <location>
        <begin position="113"/>
        <end position="123"/>
    </location>
</feature>
<organism evidence="7 8">
    <name type="scientific">Sphaerobolus stellatus (strain SS14)</name>
    <dbReference type="NCBI Taxonomy" id="990650"/>
    <lineage>
        <taxon>Eukaryota</taxon>
        <taxon>Fungi</taxon>
        <taxon>Dikarya</taxon>
        <taxon>Basidiomycota</taxon>
        <taxon>Agaricomycotina</taxon>
        <taxon>Agaricomycetes</taxon>
        <taxon>Phallomycetidae</taxon>
        <taxon>Geastrales</taxon>
        <taxon>Sphaerobolaceae</taxon>
        <taxon>Sphaerobolus</taxon>
    </lineage>
</organism>
<evidence type="ECO:0000256" key="2">
    <source>
        <dbReference type="ARBA" id="ARBA00022723"/>
    </source>
</evidence>
<keyword evidence="4" id="KW-0862">Zinc</keyword>
<reference evidence="7 8" key="1">
    <citation type="submission" date="2014-06" db="EMBL/GenBank/DDBJ databases">
        <title>Evolutionary Origins and Diversification of the Mycorrhizal Mutualists.</title>
        <authorList>
            <consortium name="DOE Joint Genome Institute"/>
            <consortium name="Mycorrhizal Genomics Consortium"/>
            <person name="Kohler A."/>
            <person name="Kuo A."/>
            <person name="Nagy L.G."/>
            <person name="Floudas D."/>
            <person name="Copeland A."/>
            <person name="Barry K.W."/>
            <person name="Cichocki N."/>
            <person name="Veneault-Fourrey C."/>
            <person name="LaButti K."/>
            <person name="Lindquist E.A."/>
            <person name="Lipzen A."/>
            <person name="Lundell T."/>
            <person name="Morin E."/>
            <person name="Murat C."/>
            <person name="Riley R."/>
            <person name="Ohm R."/>
            <person name="Sun H."/>
            <person name="Tunlid A."/>
            <person name="Henrissat B."/>
            <person name="Grigoriev I.V."/>
            <person name="Hibbett D.S."/>
            <person name="Martin F."/>
        </authorList>
    </citation>
    <scope>NUCLEOTIDE SEQUENCE [LARGE SCALE GENOMIC DNA]</scope>
    <source>
        <strain evidence="7 8">SS14</strain>
    </source>
</reference>
<keyword evidence="3" id="KW-0863">Zinc-finger</keyword>
<comment type="subcellular location">
    <subcellularLocation>
        <location evidence="1">Nucleus</location>
    </subcellularLocation>
</comment>
<dbReference type="GO" id="GO:0008270">
    <property type="term" value="F:zinc ion binding"/>
    <property type="evidence" value="ECO:0007669"/>
    <property type="project" value="UniProtKB-KW"/>
</dbReference>
<accession>A0A0C9U9C1</accession>
<evidence type="ECO:0000256" key="1">
    <source>
        <dbReference type="ARBA" id="ARBA00004123"/>
    </source>
</evidence>
<evidence type="ECO:0008006" key="9">
    <source>
        <dbReference type="Google" id="ProtNLM"/>
    </source>
</evidence>
<feature type="compositionally biased region" description="Basic and acidic residues" evidence="6">
    <location>
        <begin position="93"/>
        <end position="107"/>
    </location>
</feature>
<dbReference type="PANTHER" id="PTHR46481:SF10">
    <property type="entry name" value="ZINC FINGER BED DOMAIN-CONTAINING PROTEIN 39"/>
    <property type="match status" value="1"/>
</dbReference>
<evidence type="ECO:0000313" key="8">
    <source>
        <dbReference type="Proteomes" id="UP000054279"/>
    </source>
</evidence>
<dbReference type="HOGENOM" id="CLU_909644_0_0_1"/>
<sequence length="306" mass="33828">MGSESEHESDIEMLDPMTLTEHAPRGRKRVHSEDERDDESDGITEIPNPLAGPSTEQYSKKPKGSTSSQPTTWSKTRSTTAAVNTQLKKKRKVASDKGKEKQRDATPPRRPSRPPAASVPPSPQKNSQSEDPENPSLNIPLPKKASGRAESAVVKLFFTQVSKSNPTGTRYCKVCEKIREFSPDHAVAEYAQTTSNDILRRHLKNCHPKAYQQMLDIQVFLDTGTQPDSQKTLDGHLQKIASKIPFSAERLAKALVKLIAACDLPLSFVDQPEFEEVVRVLKPDIKSSDLTELSNSAAEFDNSVKA</sequence>
<feature type="region of interest" description="Disordered" evidence="6">
    <location>
        <begin position="1"/>
        <end position="144"/>
    </location>
</feature>
<dbReference type="InterPro" id="IPR052035">
    <property type="entry name" value="ZnF_BED_domain_contain"/>
</dbReference>
<dbReference type="EMBL" id="KN837248">
    <property type="protein sequence ID" value="KIJ31094.1"/>
    <property type="molecule type" value="Genomic_DNA"/>
</dbReference>
<evidence type="ECO:0000256" key="4">
    <source>
        <dbReference type="ARBA" id="ARBA00022833"/>
    </source>
</evidence>
<evidence type="ECO:0000256" key="6">
    <source>
        <dbReference type="SAM" id="MobiDB-lite"/>
    </source>
</evidence>
<protein>
    <recommendedName>
        <fullName evidence="9">BED-type domain-containing protein</fullName>
    </recommendedName>
</protein>